<sequence>MKRNSFVYIFKATQVIPETKVSFQISNNIGKTFSFIFKSSKLNDLFFLLGKA</sequence>
<dbReference type="AlphaFoldDB" id="A0A0A9ABT9"/>
<dbReference type="EMBL" id="GBRH01253368">
    <property type="protein sequence ID" value="JAD44527.1"/>
    <property type="molecule type" value="Transcribed_RNA"/>
</dbReference>
<reference evidence="1" key="1">
    <citation type="submission" date="2014-09" db="EMBL/GenBank/DDBJ databases">
        <authorList>
            <person name="Magalhaes I.L.F."/>
            <person name="Oliveira U."/>
            <person name="Santos F.R."/>
            <person name="Vidigal T.H.D.A."/>
            <person name="Brescovit A.D."/>
            <person name="Santos A.J."/>
        </authorList>
    </citation>
    <scope>NUCLEOTIDE SEQUENCE</scope>
    <source>
        <tissue evidence="1">Shoot tissue taken approximately 20 cm above the soil surface</tissue>
    </source>
</reference>
<proteinExistence type="predicted"/>
<protein>
    <submittedName>
        <fullName evidence="1">Uncharacterized protein</fullName>
    </submittedName>
</protein>
<name>A0A0A9ABT9_ARUDO</name>
<organism evidence="1">
    <name type="scientific">Arundo donax</name>
    <name type="common">Giant reed</name>
    <name type="synonym">Donax arundinaceus</name>
    <dbReference type="NCBI Taxonomy" id="35708"/>
    <lineage>
        <taxon>Eukaryota</taxon>
        <taxon>Viridiplantae</taxon>
        <taxon>Streptophyta</taxon>
        <taxon>Embryophyta</taxon>
        <taxon>Tracheophyta</taxon>
        <taxon>Spermatophyta</taxon>
        <taxon>Magnoliopsida</taxon>
        <taxon>Liliopsida</taxon>
        <taxon>Poales</taxon>
        <taxon>Poaceae</taxon>
        <taxon>PACMAD clade</taxon>
        <taxon>Arundinoideae</taxon>
        <taxon>Arundineae</taxon>
        <taxon>Arundo</taxon>
    </lineage>
</organism>
<reference evidence="1" key="2">
    <citation type="journal article" date="2015" name="Data Brief">
        <title>Shoot transcriptome of the giant reed, Arundo donax.</title>
        <authorList>
            <person name="Barrero R.A."/>
            <person name="Guerrero F.D."/>
            <person name="Moolhuijzen P."/>
            <person name="Goolsby J.A."/>
            <person name="Tidwell J."/>
            <person name="Bellgard S.E."/>
            <person name="Bellgard M.I."/>
        </authorList>
    </citation>
    <scope>NUCLEOTIDE SEQUENCE</scope>
    <source>
        <tissue evidence="1">Shoot tissue taken approximately 20 cm above the soil surface</tissue>
    </source>
</reference>
<evidence type="ECO:0000313" key="1">
    <source>
        <dbReference type="EMBL" id="JAD44527.1"/>
    </source>
</evidence>
<accession>A0A0A9ABT9</accession>